<dbReference type="RefSeq" id="XP_007367749.1">
    <property type="nucleotide sequence ID" value="XM_007367687.1"/>
</dbReference>
<organism evidence="5 6">
    <name type="scientific">Dichomitus squalens (strain LYAD-421)</name>
    <name type="common">Western red white-rot fungus</name>
    <dbReference type="NCBI Taxonomy" id="732165"/>
    <lineage>
        <taxon>Eukaryota</taxon>
        <taxon>Fungi</taxon>
        <taxon>Dikarya</taxon>
        <taxon>Basidiomycota</taxon>
        <taxon>Agaricomycotina</taxon>
        <taxon>Agaricomycetes</taxon>
        <taxon>Polyporales</taxon>
        <taxon>Polyporaceae</taxon>
        <taxon>Dichomitus</taxon>
    </lineage>
</organism>
<dbReference type="Pfam" id="PF06428">
    <property type="entry name" value="Sec2p"/>
    <property type="match status" value="1"/>
</dbReference>
<dbReference type="GO" id="GO:0005085">
    <property type="term" value="F:guanyl-nucleotide exchange factor activity"/>
    <property type="evidence" value="ECO:0007669"/>
    <property type="project" value="InterPro"/>
</dbReference>
<dbReference type="GO" id="GO:0006887">
    <property type="term" value="P:exocytosis"/>
    <property type="evidence" value="ECO:0007669"/>
    <property type="project" value="TreeGrafter"/>
</dbReference>
<gene>
    <name evidence="5" type="ORF">DICSQDRAFT_156255</name>
</gene>
<dbReference type="GeneID" id="18837596"/>
<dbReference type="InterPro" id="IPR040351">
    <property type="entry name" value="RAB3IL/RAB3IP/Sec2"/>
</dbReference>
<dbReference type="CDD" id="cd21044">
    <property type="entry name" value="Rab11BD_RAB3IP_like"/>
    <property type="match status" value="1"/>
</dbReference>
<feature type="domain" description="GDP/GTP exchange factor Sec2 N-terminal" evidence="4">
    <location>
        <begin position="84"/>
        <end position="214"/>
    </location>
</feature>
<name>R7SX65_DICSQ</name>
<dbReference type="GO" id="GO:0070319">
    <property type="term" value="C:Golgi to plasma membrane transport vesicle"/>
    <property type="evidence" value="ECO:0007669"/>
    <property type="project" value="TreeGrafter"/>
</dbReference>
<accession>R7SX65</accession>
<dbReference type="OrthoDB" id="1748564at2759"/>
<evidence type="ECO:0000256" key="3">
    <source>
        <dbReference type="SAM" id="MobiDB-lite"/>
    </source>
</evidence>
<protein>
    <recommendedName>
        <fullName evidence="4">GDP/GTP exchange factor Sec2 N-terminal domain-containing protein</fullName>
    </recommendedName>
</protein>
<dbReference type="EMBL" id="JH719423">
    <property type="protein sequence ID" value="EJF59582.1"/>
    <property type="molecule type" value="Genomic_DNA"/>
</dbReference>
<feature type="compositionally biased region" description="Low complexity" evidence="3">
    <location>
        <begin position="920"/>
        <end position="935"/>
    </location>
</feature>
<feature type="compositionally biased region" description="Low complexity" evidence="3">
    <location>
        <begin position="732"/>
        <end position="743"/>
    </location>
</feature>
<dbReference type="InterPro" id="IPR009449">
    <property type="entry name" value="Sec2_N"/>
</dbReference>
<feature type="region of interest" description="Disordered" evidence="3">
    <location>
        <begin position="497"/>
        <end position="1036"/>
    </location>
</feature>
<evidence type="ECO:0000313" key="5">
    <source>
        <dbReference type="EMBL" id="EJF59582.1"/>
    </source>
</evidence>
<feature type="compositionally biased region" description="Low complexity" evidence="3">
    <location>
        <begin position="1014"/>
        <end position="1025"/>
    </location>
</feature>
<evidence type="ECO:0000313" key="6">
    <source>
        <dbReference type="Proteomes" id="UP000053319"/>
    </source>
</evidence>
<dbReference type="OMA" id="REDMFWA"/>
<feature type="compositionally biased region" description="Low complexity" evidence="3">
    <location>
        <begin position="957"/>
        <end position="986"/>
    </location>
</feature>
<reference evidence="5 6" key="1">
    <citation type="journal article" date="2012" name="Science">
        <title>The Paleozoic origin of enzymatic lignin decomposition reconstructed from 31 fungal genomes.</title>
        <authorList>
            <person name="Floudas D."/>
            <person name="Binder M."/>
            <person name="Riley R."/>
            <person name="Barry K."/>
            <person name="Blanchette R.A."/>
            <person name="Henrissat B."/>
            <person name="Martinez A.T."/>
            <person name="Otillar R."/>
            <person name="Spatafora J.W."/>
            <person name="Yadav J.S."/>
            <person name="Aerts A."/>
            <person name="Benoit I."/>
            <person name="Boyd A."/>
            <person name="Carlson A."/>
            <person name="Copeland A."/>
            <person name="Coutinho P.M."/>
            <person name="de Vries R.P."/>
            <person name="Ferreira P."/>
            <person name="Findley K."/>
            <person name="Foster B."/>
            <person name="Gaskell J."/>
            <person name="Glotzer D."/>
            <person name="Gorecki P."/>
            <person name="Heitman J."/>
            <person name="Hesse C."/>
            <person name="Hori C."/>
            <person name="Igarashi K."/>
            <person name="Jurgens J.A."/>
            <person name="Kallen N."/>
            <person name="Kersten P."/>
            <person name="Kohler A."/>
            <person name="Kuees U."/>
            <person name="Kumar T.K.A."/>
            <person name="Kuo A."/>
            <person name="LaButti K."/>
            <person name="Larrondo L.F."/>
            <person name="Lindquist E."/>
            <person name="Ling A."/>
            <person name="Lombard V."/>
            <person name="Lucas S."/>
            <person name="Lundell T."/>
            <person name="Martin R."/>
            <person name="McLaughlin D.J."/>
            <person name="Morgenstern I."/>
            <person name="Morin E."/>
            <person name="Murat C."/>
            <person name="Nagy L.G."/>
            <person name="Nolan M."/>
            <person name="Ohm R.A."/>
            <person name="Patyshakuliyeva A."/>
            <person name="Rokas A."/>
            <person name="Ruiz-Duenas F.J."/>
            <person name="Sabat G."/>
            <person name="Salamov A."/>
            <person name="Samejima M."/>
            <person name="Schmutz J."/>
            <person name="Slot J.C."/>
            <person name="St John F."/>
            <person name="Stenlid J."/>
            <person name="Sun H."/>
            <person name="Sun S."/>
            <person name="Syed K."/>
            <person name="Tsang A."/>
            <person name="Wiebenga A."/>
            <person name="Young D."/>
            <person name="Pisabarro A."/>
            <person name="Eastwood D.C."/>
            <person name="Martin F."/>
            <person name="Cullen D."/>
            <person name="Grigoriev I.V."/>
            <person name="Hibbett D.S."/>
        </authorList>
    </citation>
    <scope>NUCLEOTIDE SEQUENCE [LARGE SCALE GENOMIC DNA]</scope>
    <source>
        <strain evidence="5 6">LYAD-421 SS1</strain>
    </source>
</reference>
<dbReference type="SUPFAM" id="SSF144284">
    <property type="entry name" value="Sec2 N-terminal region"/>
    <property type="match status" value="1"/>
</dbReference>
<evidence type="ECO:0000259" key="4">
    <source>
        <dbReference type="Pfam" id="PF06428"/>
    </source>
</evidence>
<dbReference type="GO" id="GO:0051286">
    <property type="term" value="C:cell tip"/>
    <property type="evidence" value="ECO:0007669"/>
    <property type="project" value="TreeGrafter"/>
</dbReference>
<feature type="compositionally biased region" description="Polar residues" evidence="3">
    <location>
        <begin position="613"/>
        <end position="624"/>
    </location>
</feature>
<dbReference type="PANTHER" id="PTHR14430:SF0">
    <property type="entry name" value="SEC2P DOMAIN-CONTAINING PROTEIN"/>
    <property type="match status" value="1"/>
</dbReference>
<proteinExistence type="predicted"/>
<dbReference type="PANTHER" id="PTHR14430">
    <property type="entry name" value="RABIN3-RELATED"/>
    <property type="match status" value="1"/>
</dbReference>
<feature type="compositionally biased region" description="Low complexity" evidence="3">
    <location>
        <begin position="756"/>
        <end position="840"/>
    </location>
</feature>
<feature type="compositionally biased region" description="Low complexity" evidence="3">
    <location>
        <begin position="639"/>
        <end position="651"/>
    </location>
</feature>
<evidence type="ECO:0000256" key="1">
    <source>
        <dbReference type="ARBA" id="ARBA00023054"/>
    </source>
</evidence>
<dbReference type="Proteomes" id="UP000053319">
    <property type="component" value="Unassembled WGS sequence"/>
</dbReference>
<feature type="compositionally biased region" description="Basic and acidic residues" evidence="3">
    <location>
        <begin position="580"/>
        <end position="595"/>
    </location>
</feature>
<evidence type="ECO:0000256" key="2">
    <source>
        <dbReference type="SAM" id="Coils"/>
    </source>
</evidence>
<sequence length="1082" mass="115683">MGHAQKPSVDSEMHELNAEADFLEQKITVAPVGASGEDARVQPQQSDPDAQAMVIESLRSQVQDLFSQVSQLNNKLVRSYDRVSDLEDELHVTSQNLRQATIKVGQLELERTQHLSALSTGLLVEKSHVTSELTRLMEKATEEAARRGQAESARAEIEKELDDLSAGLFDQANRMVAEARIAEAKSARKVEETEAALRSAEEIVGALQAQMQTLEADKEQADRRVEEMRLRMGKGKWVEHGVNHTHTVRRHLFASHVPYHEFLVFVSHLRAIRPASPHPPAMSTLTPLPFLARIIAEDSDPTVRLDLAPSLNWLSRRSVIGAIHSGQLTIEPIQFTTLLEELAPPNIPTSHHHTHVVCALCGMLIYSSASDSSPSTPTTPYPLRSGSQSASWSTTLFKNVRSGEITLPALTGQNHRHTPSFGSAPTEPPTQVYIFRLDSTSSGLPMSLPLSTQQPGTPTRQAIYPLCTSGWCLARLRTTCSLWAFVRTSIVEKVWEEPPMPTPTHGIPKPGVNGFEKKPSSEGENVNDRNSSSTRDSSPRRPKVGSALGSLWGSMQRSLSGTPAVSKSQSTENVSTKISEPPKERPKLPPRDPSRKTLPPPPPTHPAVSHSPRNSTSQSSTNATVHRVPPPFKEEKESLPPVVAAAAAAAASPPPPLPKRNRGRERTITPELNGDVKASTDTAHPEASSTEQPKEPSAPAPQEETAPALKEPEAAVGAPAKQEAPHAEGEAKAAAADEGAAPKSGLIVATGPISQSTSTESFSTPTEELQVDIAAKAPSSEPSSEPSPQKTPTTEQAPAVESAPEIVSAEPPAIEAAASTPTTATPVAEAKSQPPSRTGSPAPPPLPRRAAARTRPLSALVPQNEEQPKRDSIDVPSQTEAIPEPAPVTEEPTSTEQKAEEAKETVPEQTQDEAKENSDAEASAPAPEASSDAPAPVEPIAVVDATSHITEEPQSIAATENPPATPPTEDSAPASDSDAVAAPADVLKTDLATAPAEKTSLVNGHAESAHSESESVSEAPPAYAPGEVQANGDSKEKLVDNVAEEPDNGQYIGDATWEERTYKELVRLREEMFWARIGAIVH</sequence>
<dbReference type="KEGG" id="dsq:DICSQDRAFT_156255"/>
<feature type="compositionally biased region" description="Polar residues" evidence="3">
    <location>
        <begin position="553"/>
        <end position="578"/>
    </location>
</feature>
<feature type="compositionally biased region" description="Basic and acidic residues" evidence="3">
    <location>
        <begin position="897"/>
        <end position="918"/>
    </location>
</feature>
<feature type="coiled-coil region" evidence="2">
    <location>
        <begin position="55"/>
        <end position="103"/>
    </location>
</feature>
<feature type="compositionally biased region" description="Polar residues" evidence="3">
    <location>
        <begin position="679"/>
        <end position="691"/>
    </location>
</feature>
<dbReference type="AlphaFoldDB" id="R7SX65"/>
<dbReference type="Gene3D" id="6.10.140.910">
    <property type="match status" value="1"/>
</dbReference>
<feature type="coiled-coil region" evidence="2">
    <location>
        <begin position="190"/>
        <end position="231"/>
    </location>
</feature>
<keyword evidence="1 2" id="KW-0175">Coiled coil</keyword>
<dbReference type="HOGENOM" id="CLU_011813_0_0_1"/>